<dbReference type="EMBL" id="LKPO01000001">
    <property type="protein sequence ID" value="OLF98859.1"/>
    <property type="molecule type" value="Genomic_DNA"/>
</dbReference>
<dbReference type="SUPFAM" id="SSF53448">
    <property type="entry name" value="Nucleotide-diphospho-sugar transferases"/>
    <property type="match status" value="1"/>
</dbReference>
<dbReference type="Pfam" id="PF00535">
    <property type="entry name" value="Glycos_transf_2"/>
    <property type="match status" value="1"/>
</dbReference>
<dbReference type="GO" id="GO:0016758">
    <property type="term" value="F:hexosyltransferase activity"/>
    <property type="evidence" value="ECO:0007669"/>
    <property type="project" value="UniProtKB-ARBA"/>
</dbReference>
<reference evidence="3 4" key="1">
    <citation type="journal article" date="2016" name="Front. Microbiol.">
        <title>High-Level Heat Resistance of Spores of Bacillus amyloliquefaciens and Bacillus licheniformis Results from the Presence of a spoVA Operon in a Tn1546 Transposon.</title>
        <authorList>
            <person name="Berendsen E.M."/>
            <person name="Koning R.A."/>
            <person name="Boekhorst J."/>
            <person name="de Jong A."/>
            <person name="Kuipers O.P."/>
            <person name="Wells-Bennik M.H."/>
        </authorList>
    </citation>
    <scope>NUCLEOTIDE SEQUENCE [LARGE SCALE GENOMIC DNA]</scope>
    <source>
        <strain evidence="3 4">B4121</strain>
    </source>
</reference>
<accession>A0A7Z1B5R2</accession>
<dbReference type="CDD" id="cd00761">
    <property type="entry name" value="Glyco_tranf_GTA_type"/>
    <property type="match status" value="1"/>
</dbReference>
<evidence type="ECO:0000259" key="2">
    <source>
        <dbReference type="Pfam" id="PF00535"/>
    </source>
</evidence>
<dbReference type="PANTHER" id="PTHR22916:SF3">
    <property type="entry name" value="UDP-GLCNAC:BETAGAL BETA-1,3-N-ACETYLGLUCOSAMINYLTRANSFERASE-LIKE PROTEIN 1"/>
    <property type="match status" value="1"/>
</dbReference>
<name>A0A7Z1B5R2_9BACI</name>
<dbReference type="PANTHER" id="PTHR22916">
    <property type="entry name" value="GLYCOSYLTRANSFERASE"/>
    <property type="match status" value="1"/>
</dbReference>
<dbReference type="Gene3D" id="3.40.50.12580">
    <property type="match status" value="1"/>
</dbReference>
<dbReference type="InterPro" id="IPR001173">
    <property type="entry name" value="Glyco_trans_2-like"/>
</dbReference>
<sequence>MNEKSFNYDFSVIMPIYNVELYLTDAIESIINQTIGFKNIQLILVNDDSPDKSEIICKEYAQKYPNNIVYVKKQNGGVSSARNYGLRYAEGRYIQFLDPDDFVSEGTFENVLNFFDQHKNEIDIVAIPIFFAEGRTGEHNLNNKFSSTRILDVEKEPHYILTHCCSTFIKKDALKNIRFDENCKIGEDAKLVNLIISQKKKYGLVKEAKYHYRVREDGSSAMQTAKANKNWFNHSLITFSKNLIDITKNHEQKIPLFLQYMIMHDLKWKLLVKDISETPLDENEYREFLTLIREVLSYIDDDVIIKTKSISHFYLYHALKLKHGENYSRYVYKSETEYDYYLYREDKIVSKLSDQTLTIEILEENENFIHVEGFWSSLFDSEGFNFYAKIGETKIKAKHIKRPHNDYISLGEVIKKYPGFSIDIPKSYLADNQHIEFYIAKGEKMKITKLRFFKYSGLSSNLYNSYTAKKDYIFYYNYKKLMYEKNNIKNRFIKEFRFLKSLHKSGGKSKKRKSAIKKALVARMAYHVFTIFNRKPVWLFIDRQDKADDNAEHLFKYATNKNDGVKKYFIIKKDSKDYVRIKKYGKVIPYRSFRHKILTLSSSKVISTHADNWVVNPFFNMEIYFRDLFNFEFVFLQHGITMADHSKWLNKYSKNIKLLVTSAKPEYQSIVKGNYNYNKENILLGGFPRYDNLKKSKGEKQLLIMPTWRKDIVLPKDQAKGVRPYNPKFKESEYFARYNALINDERLIQFAKDNNYKITFFPHPDIQQQIVDFEKHEYVKFADYNSSYQMLFNSSNIMITDFSSVAFDFAYEKKPVIYYQYEKSYHFKLDYYDYKKMGFGDVIEDHNSLIDKVIYYMKNNGRMEDKYRKRVDNFFAYTDKNNRDRIYNAILQLDNSKIAK</sequence>
<dbReference type="SUPFAM" id="SSF53756">
    <property type="entry name" value="UDP-Glycosyltransferase/glycogen phosphorylase"/>
    <property type="match status" value="1"/>
</dbReference>
<comment type="caution">
    <text evidence="3">The sequence shown here is derived from an EMBL/GenBank/DDBJ whole genome shotgun (WGS) entry which is preliminary data.</text>
</comment>
<dbReference type="GO" id="GO:0047355">
    <property type="term" value="F:CDP-glycerol glycerophosphotransferase activity"/>
    <property type="evidence" value="ECO:0007669"/>
    <property type="project" value="InterPro"/>
</dbReference>
<gene>
    <name evidence="3" type="ORF">B4121_0386</name>
</gene>
<protein>
    <submittedName>
        <fullName evidence="3">Minor teichoic acid biosynthesis protein GgaB</fullName>
    </submittedName>
</protein>
<evidence type="ECO:0000313" key="4">
    <source>
        <dbReference type="Proteomes" id="UP000185604"/>
    </source>
</evidence>
<dbReference type="InterPro" id="IPR043148">
    <property type="entry name" value="TagF_C"/>
</dbReference>
<dbReference type="GO" id="GO:0016020">
    <property type="term" value="C:membrane"/>
    <property type="evidence" value="ECO:0007669"/>
    <property type="project" value="InterPro"/>
</dbReference>
<dbReference type="Gene3D" id="3.90.550.10">
    <property type="entry name" value="Spore Coat Polysaccharide Biosynthesis Protein SpsA, Chain A"/>
    <property type="match status" value="1"/>
</dbReference>
<feature type="domain" description="Glycosyltransferase 2-like" evidence="2">
    <location>
        <begin position="11"/>
        <end position="171"/>
    </location>
</feature>
<comment type="similarity">
    <text evidence="1">Belongs to the glycosyltransferase 2 family.</text>
</comment>
<dbReference type="InterPro" id="IPR007554">
    <property type="entry name" value="Glycerophosphate_synth"/>
</dbReference>
<dbReference type="Pfam" id="PF04464">
    <property type="entry name" value="Glyphos_transf"/>
    <property type="match status" value="1"/>
</dbReference>
<dbReference type="AlphaFoldDB" id="A0A7Z1B5R2"/>
<dbReference type="InterPro" id="IPR029044">
    <property type="entry name" value="Nucleotide-diphossugar_trans"/>
</dbReference>
<dbReference type="RefSeq" id="WP_075212718.1">
    <property type="nucleotide sequence ID" value="NZ_CP023168.1"/>
</dbReference>
<organism evidence="3 4">
    <name type="scientific">Bacillus paralicheniformis</name>
    <dbReference type="NCBI Taxonomy" id="1648923"/>
    <lineage>
        <taxon>Bacteria</taxon>
        <taxon>Bacillati</taxon>
        <taxon>Bacillota</taxon>
        <taxon>Bacilli</taxon>
        <taxon>Bacillales</taxon>
        <taxon>Bacillaceae</taxon>
        <taxon>Bacillus</taxon>
    </lineage>
</organism>
<dbReference type="Proteomes" id="UP000185604">
    <property type="component" value="Unassembled WGS sequence"/>
</dbReference>
<evidence type="ECO:0000256" key="1">
    <source>
        <dbReference type="ARBA" id="ARBA00006739"/>
    </source>
</evidence>
<proteinExistence type="inferred from homology"/>
<evidence type="ECO:0000313" key="3">
    <source>
        <dbReference type="EMBL" id="OLF98859.1"/>
    </source>
</evidence>